<organism evidence="2 3">
    <name type="scientific">Hafnia alvei ATCC 13337</name>
    <dbReference type="NCBI Taxonomy" id="910996"/>
    <lineage>
        <taxon>Bacteria</taxon>
        <taxon>Pseudomonadati</taxon>
        <taxon>Pseudomonadota</taxon>
        <taxon>Gammaproteobacteria</taxon>
        <taxon>Enterobacterales</taxon>
        <taxon>Hafniaceae</taxon>
        <taxon>Hafnia</taxon>
    </lineage>
</organism>
<dbReference type="Proteomes" id="UP000028605">
    <property type="component" value="Unassembled WGS sequence"/>
</dbReference>
<accession>A0ABD3ZBU3</accession>
<evidence type="ECO:0000313" key="2">
    <source>
        <dbReference type="EMBL" id="KFC86032.1"/>
    </source>
</evidence>
<keyword evidence="1" id="KW-1133">Transmembrane helix</keyword>
<comment type="caution">
    <text evidence="2">The sequence shown here is derived from an EMBL/GenBank/DDBJ whole genome shotgun (WGS) entry which is preliminary data.</text>
</comment>
<reference evidence="3" key="1">
    <citation type="submission" date="2014-05" db="EMBL/GenBank/DDBJ databases">
        <title>ATOL: Assembling a taxonomically balanced genome-scale reconstruction of the evolutionary history of the Enterobacteriaceae.</title>
        <authorList>
            <person name="Plunkett G. III"/>
            <person name="Neeno-Eckwall E.C."/>
            <person name="Glasner J.D."/>
            <person name="Perna N.T."/>
        </authorList>
    </citation>
    <scope>NUCLEOTIDE SEQUENCE [LARGE SCALE GENOMIC DNA]</scope>
    <source>
        <strain evidence="3">ATCC 13337</strain>
    </source>
</reference>
<gene>
    <name evidence="2" type="ORF">GHAL_3718</name>
</gene>
<feature type="transmembrane region" description="Helical" evidence="1">
    <location>
        <begin position="12"/>
        <end position="41"/>
    </location>
</feature>
<keyword evidence="1" id="KW-0472">Membrane</keyword>
<dbReference type="AlphaFoldDB" id="A0ABD3ZBU3"/>
<evidence type="ECO:0000256" key="1">
    <source>
        <dbReference type="SAM" id="Phobius"/>
    </source>
</evidence>
<keyword evidence="1" id="KW-0812">Transmembrane</keyword>
<dbReference type="EMBL" id="JMPK01000062">
    <property type="protein sequence ID" value="KFC86032.1"/>
    <property type="molecule type" value="Genomic_DNA"/>
</dbReference>
<sequence>MSAGVFYQIEGLVTLAVAANWMICILSIPIALIIVVASAIYEKSGEETKVKLAKLLVDAAKKKTGIARFIGWVTFIAMTCLYAWSGWIVTAIVYVMASLIIKFASSFARDEVVKHNLA</sequence>
<proteinExistence type="predicted"/>
<name>A0ABD3ZBU3_HAFAL</name>
<protein>
    <submittedName>
        <fullName evidence="2">Uncharacterized protein</fullName>
    </submittedName>
</protein>
<evidence type="ECO:0000313" key="3">
    <source>
        <dbReference type="Proteomes" id="UP000028605"/>
    </source>
</evidence>
<feature type="transmembrane region" description="Helical" evidence="1">
    <location>
        <begin position="66"/>
        <end position="85"/>
    </location>
</feature>